<keyword evidence="2" id="KW-0560">Oxidoreductase</keyword>
<dbReference type="Pfam" id="PF00106">
    <property type="entry name" value="adh_short"/>
    <property type="match status" value="1"/>
</dbReference>
<accession>A0ABQ5NY27</accession>
<evidence type="ECO:0000256" key="3">
    <source>
        <dbReference type="RuleBase" id="RU000363"/>
    </source>
</evidence>
<evidence type="ECO:0000313" key="6">
    <source>
        <dbReference type="Proteomes" id="UP001291653"/>
    </source>
</evidence>
<dbReference type="Gene3D" id="3.40.50.720">
    <property type="entry name" value="NAD(P)-binding Rossmann-like Domain"/>
    <property type="match status" value="1"/>
</dbReference>
<evidence type="ECO:0000256" key="1">
    <source>
        <dbReference type="ARBA" id="ARBA00006484"/>
    </source>
</evidence>
<evidence type="ECO:0000313" key="5">
    <source>
        <dbReference type="EMBL" id="GLF95122.1"/>
    </source>
</evidence>
<dbReference type="PRINTS" id="PR00080">
    <property type="entry name" value="SDRFAMILY"/>
</dbReference>
<dbReference type="InterPro" id="IPR051911">
    <property type="entry name" value="SDR_oxidoreductase"/>
</dbReference>
<evidence type="ECO:0000259" key="4">
    <source>
        <dbReference type="SMART" id="SM00822"/>
    </source>
</evidence>
<comment type="caution">
    <text evidence="5">The sequence shown here is derived from an EMBL/GenBank/DDBJ whole genome shotgun (WGS) entry which is preliminary data.</text>
</comment>
<feature type="domain" description="Ketoreductase" evidence="4">
    <location>
        <begin position="165"/>
        <end position="350"/>
    </location>
</feature>
<gene>
    <name evidence="5" type="ORF">SYYSPA8_12515</name>
</gene>
<name>A0ABQ5NY27_9ACTN</name>
<reference evidence="5 6" key="1">
    <citation type="submission" date="2022-10" db="EMBL/GenBank/DDBJ databases">
        <title>Draft genome sequence of Streptomyces sp. YSPA8.</title>
        <authorList>
            <person name="Moriuchi R."/>
            <person name="Dohra H."/>
            <person name="Yamamura H."/>
            <person name="Kodani S."/>
        </authorList>
    </citation>
    <scope>NUCLEOTIDE SEQUENCE [LARGE SCALE GENOMIC DNA]</scope>
    <source>
        <strain evidence="5 6">YSPA8</strain>
    </source>
</reference>
<dbReference type="Gene3D" id="3.30.1330.40">
    <property type="entry name" value="RutC-like"/>
    <property type="match status" value="1"/>
</dbReference>
<dbReference type="InterPro" id="IPR035959">
    <property type="entry name" value="RutC-like_sf"/>
</dbReference>
<dbReference type="SUPFAM" id="SSF51735">
    <property type="entry name" value="NAD(P)-binding Rossmann-fold domains"/>
    <property type="match status" value="1"/>
</dbReference>
<dbReference type="SUPFAM" id="SSF55298">
    <property type="entry name" value="YjgF-like"/>
    <property type="match status" value="1"/>
</dbReference>
<sequence>MIEHVDPPALAPPIGGLYHHLAIARSGSIVAIAGQIALDADGRLVGEDCHAAQAEQAFRNLAAALAAVGCGPRDLLKNTIHVVGHRPELIEPIFAAGRRAFGGDWPRTASTLVGVQALGRPEWLIEVDGLAVIPTRAPVTAHPAPAAGTHRHPGAQEPDMVTKTKTWFITGASKGFGRQWAEAALERGDRVAATSRTPGAFDDLADAHGDNLLPIRLDVTDRAAVHAATRRAVDRFGRLDVVVNNAGYGLFGMVEEISEEQARAQIDVNLLAPLWVTQAALPHLRAQGGGHIIQVSSIAGVFSLPGLGVYHASKFGLEGFTASLAKEVRDFGVKVTLVEPAGYATDWAGPSAVHAEPLPAYDGFRAAMQRPAGVRGEPTATRAAILTVVDADEPPLRIFFGKGPLDVIRAEYASRIEEWERWDGVSRAAFGA</sequence>
<organism evidence="5 6">
    <name type="scientific">Streptomyces yaizuensis</name>
    <dbReference type="NCBI Taxonomy" id="2989713"/>
    <lineage>
        <taxon>Bacteria</taxon>
        <taxon>Bacillati</taxon>
        <taxon>Actinomycetota</taxon>
        <taxon>Actinomycetes</taxon>
        <taxon>Kitasatosporales</taxon>
        <taxon>Streptomycetaceae</taxon>
        <taxon>Streptomyces</taxon>
    </lineage>
</organism>
<dbReference type="Pfam" id="PF01042">
    <property type="entry name" value="Ribonuc_L-PSP"/>
    <property type="match status" value="1"/>
</dbReference>
<dbReference type="InterPro" id="IPR036291">
    <property type="entry name" value="NAD(P)-bd_dom_sf"/>
</dbReference>
<dbReference type="PRINTS" id="PR00081">
    <property type="entry name" value="GDHRDH"/>
</dbReference>
<comment type="similarity">
    <text evidence="1 3">Belongs to the short-chain dehydrogenases/reductases (SDR) family.</text>
</comment>
<dbReference type="InterPro" id="IPR002347">
    <property type="entry name" value="SDR_fam"/>
</dbReference>
<dbReference type="InterPro" id="IPR057326">
    <property type="entry name" value="KR_dom"/>
</dbReference>
<protein>
    <recommendedName>
        <fullName evidence="4">Ketoreductase domain-containing protein</fullName>
    </recommendedName>
</protein>
<dbReference type="NCBIfam" id="NF006114">
    <property type="entry name" value="PRK08263.1"/>
    <property type="match status" value="1"/>
</dbReference>
<dbReference type="SMART" id="SM00822">
    <property type="entry name" value="PKS_KR"/>
    <property type="match status" value="1"/>
</dbReference>
<dbReference type="Proteomes" id="UP001291653">
    <property type="component" value="Unassembled WGS sequence"/>
</dbReference>
<dbReference type="InterPro" id="IPR006175">
    <property type="entry name" value="YjgF/YER057c/UK114"/>
</dbReference>
<keyword evidence="6" id="KW-1185">Reference proteome</keyword>
<dbReference type="CDD" id="cd05374">
    <property type="entry name" value="17beta-HSD-like_SDR_c"/>
    <property type="match status" value="1"/>
</dbReference>
<dbReference type="PANTHER" id="PTHR43976:SF16">
    <property type="entry name" value="SHORT-CHAIN DEHYDROGENASE_REDUCTASE FAMILY PROTEIN"/>
    <property type="match status" value="1"/>
</dbReference>
<dbReference type="PANTHER" id="PTHR43976">
    <property type="entry name" value="SHORT CHAIN DEHYDROGENASE"/>
    <property type="match status" value="1"/>
</dbReference>
<proteinExistence type="inferred from homology"/>
<dbReference type="EMBL" id="BSBI01000004">
    <property type="protein sequence ID" value="GLF95122.1"/>
    <property type="molecule type" value="Genomic_DNA"/>
</dbReference>
<evidence type="ECO:0000256" key="2">
    <source>
        <dbReference type="ARBA" id="ARBA00023002"/>
    </source>
</evidence>